<proteinExistence type="predicted"/>
<evidence type="ECO:0000313" key="1">
    <source>
        <dbReference type="EMBL" id="BAI43830.1"/>
    </source>
</evidence>
<reference evidence="1" key="1">
    <citation type="submission" date="2007-12" db="EMBL/GenBank/DDBJ databases">
        <authorList>
            <person name="Wu K.M."/>
            <person name="Shu H.Y."/>
            <person name="Tsai S.F."/>
        </authorList>
    </citation>
    <scope>NUCLEOTIDE SEQUENCE</scope>
    <source>
        <strain evidence="1">VGH698</strain>
    </source>
</reference>
<organism evidence="1">
    <name type="scientific">Klebsiella pneumoniae</name>
    <dbReference type="NCBI Taxonomy" id="573"/>
    <lineage>
        <taxon>Bacteria</taxon>
        <taxon>Pseudomonadati</taxon>
        <taxon>Pseudomonadota</taxon>
        <taxon>Gammaproteobacteria</taxon>
        <taxon>Enterobacterales</taxon>
        <taxon>Enterobacteriaceae</taxon>
        <taxon>Klebsiella/Raoultella group</taxon>
        <taxon>Klebsiella</taxon>
        <taxon>Klebsiella pneumoniae complex</taxon>
    </lineage>
</organism>
<dbReference type="InterPro" id="IPR028098">
    <property type="entry name" value="Glyco_trans_4-like_N"/>
</dbReference>
<dbReference type="PANTHER" id="PTHR12526">
    <property type="entry name" value="GLYCOSYLTRANSFERASE"/>
    <property type="match status" value="1"/>
</dbReference>
<reference evidence="1" key="2">
    <citation type="journal article" date="2009" name="Microbiology">
        <title>Genetic diversity of capsular polysaccharide biosynthesis in Klebsiella pneumoniae clinical isolates.</title>
        <authorList>
            <person name="Shu H.-Y."/>
            <person name="Fung C.-P."/>
            <person name="Liu Y.-M."/>
            <person name="Wu K.-M."/>
            <person name="Chen Y.-T."/>
            <person name="Li L.-H."/>
            <person name="Liu T.-T."/>
            <person name="Kirby R."/>
            <person name="Tsai S.-F."/>
        </authorList>
    </citation>
    <scope>NUCLEOTIDE SEQUENCE</scope>
    <source>
        <strain evidence="1">VGH698</strain>
    </source>
</reference>
<sequence length="385" mass="43851">MKLIQFTRILDQSSGIGRVASELNTTLKKNGHDVINYCIYKNEKQDFGKGKVIVIPVVYKIEKYLGKWLGKAISVFLFDIITSILSLAHRKDVKLYNGCGYNNGIQVGHSCHLQALKTKVNNGSFSWIINPLHYTCILREFIVFKILKRQFLVAISQKVKHEFITNYSFPSERIKVIPNGVDVSKFKPEQLNRDLKQRLGIPFDKKIFIFVGNEFQRKGLKIILNGIAHCDKKSLENITLLIISRDNPDEYIKQAKKIGIYDICIFLGEIKDVSPYFNISDFAFLMSDYEPFGLVGIEAMASGNILLSTGVDGIADYLIDGENGYITPRTSEHVTHVVTQCLNLEVDVKNNMLINAYNTAQSYAWDKIALEYSEVISKYKKEYCK</sequence>
<dbReference type="Gene3D" id="3.40.50.2000">
    <property type="entry name" value="Glycogen Phosphorylase B"/>
    <property type="match status" value="2"/>
</dbReference>
<dbReference type="AlphaFoldDB" id="C9K1J2"/>
<dbReference type="RefSeq" id="WP_040171454.1">
    <property type="nucleotide sequence ID" value="NZ_AP022139.1"/>
</dbReference>
<dbReference type="CAZy" id="GT4">
    <property type="family name" value="Glycosyltransferase Family 4"/>
</dbReference>
<keyword evidence="1" id="KW-0808">Transferase</keyword>
<accession>C9K1J2</accession>
<dbReference type="Pfam" id="PF13439">
    <property type="entry name" value="Glyco_transf_4"/>
    <property type="match status" value="1"/>
</dbReference>
<dbReference type="PATRIC" id="fig|573.1884.peg.2765"/>
<dbReference type="GO" id="GO:1901135">
    <property type="term" value="P:carbohydrate derivative metabolic process"/>
    <property type="evidence" value="ECO:0007669"/>
    <property type="project" value="UniProtKB-ARBA"/>
</dbReference>
<dbReference type="SUPFAM" id="SSF53756">
    <property type="entry name" value="UDP-Glycosyltransferase/glycogen phosphorylase"/>
    <property type="match status" value="1"/>
</dbReference>
<name>C9K1J2_KLEPN</name>
<dbReference type="CDD" id="cd03801">
    <property type="entry name" value="GT4_PimA-like"/>
    <property type="match status" value="1"/>
</dbReference>
<dbReference type="GO" id="GO:0016757">
    <property type="term" value="F:glycosyltransferase activity"/>
    <property type="evidence" value="ECO:0007669"/>
    <property type="project" value="InterPro"/>
</dbReference>
<dbReference type="Pfam" id="PF00534">
    <property type="entry name" value="Glycos_transf_1"/>
    <property type="match status" value="1"/>
</dbReference>
<dbReference type="EMBL" id="AB371295">
    <property type="protein sequence ID" value="BAI43830.1"/>
    <property type="molecule type" value="Genomic_DNA"/>
</dbReference>
<protein>
    <submittedName>
        <fullName evidence="1">Putative glycosyltransferase</fullName>
    </submittedName>
</protein>
<dbReference type="InterPro" id="IPR001296">
    <property type="entry name" value="Glyco_trans_1"/>
</dbReference>